<sequence>MIDKALTLLNGQLNGFLNGRFSVNGSERAALGPVPDLSNDTPPSHPLTLSLVRVEEERVMKTQVATRMRDGQVEDVQPDVKLNLFLLVTAHGISYADALKFLSATVAFFQSRPFFDHANAPGLDEGIEKLLVELYSQSFEEQNQLWGSLSLRYLPSVLYRVRMLIIQDGTPLRTTPGIRSVDLSEAKV</sequence>
<protein>
    <submittedName>
        <fullName evidence="2">DUF4255 domain-containing protein</fullName>
    </submittedName>
</protein>
<accession>A0A3A8Q0I2</accession>
<dbReference type="RefSeq" id="WP_120558292.1">
    <property type="nucleotide sequence ID" value="NZ_RAWK01000185.1"/>
</dbReference>
<dbReference type="InterPro" id="IPR025351">
    <property type="entry name" value="Pvc16_N"/>
</dbReference>
<dbReference type="Pfam" id="PF14065">
    <property type="entry name" value="Pvc16_N"/>
    <property type="match status" value="1"/>
</dbReference>
<keyword evidence="3" id="KW-1185">Reference proteome</keyword>
<comment type="caution">
    <text evidence="2">The sequence shown here is derived from an EMBL/GenBank/DDBJ whole genome shotgun (WGS) entry which is preliminary data.</text>
</comment>
<feature type="domain" description="Pvc16 N-terminal" evidence="1">
    <location>
        <begin position="9"/>
        <end position="178"/>
    </location>
</feature>
<gene>
    <name evidence="2" type="ORF">D7W81_27095</name>
</gene>
<name>A0A3A8Q0I2_9BACT</name>
<evidence type="ECO:0000313" key="3">
    <source>
        <dbReference type="Proteomes" id="UP000267003"/>
    </source>
</evidence>
<evidence type="ECO:0000259" key="1">
    <source>
        <dbReference type="Pfam" id="PF14065"/>
    </source>
</evidence>
<dbReference type="AlphaFoldDB" id="A0A3A8Q0I2"/>
<dbReference type="OrthoDB" id="7560784at2"/>
<dbReference type="Proteomes" id="UP000267003">
    <property type="component" value="Unassembled WGS sequence"/>
</dbReference>
<dbReference type="EMBL" id="RAWK01000185">
    <property type="protein sequence ID" value="RKH59555.1"/>
    <property type="molecule type" value="Genomic_DNA"/>
</dbReference>
<evidence type="ECO:0000313" key="2">
    <source>
        <dbReference type="EMBL" id="RKH59555.1"/>
    </source>
</evidence>
<proteinExistence type="predicted"/>
<reference evidence="3" key="1">
    <citation type="submission" date="2018-09" db="EMBL/GenBank/DDBJ databases">
        <authorList>
            <person name="Livingstone P.G."/>
            <person name="Whitworth D.E."/>
        </authorList>
    </citation>
    <scope>NUCLEOTIDE SEQUENCE [LARGE SCALE GENOMIC DNA]</scope>
    <source>
        <strain evidence="3">AB050A</strain>
    </source>
</reference>
<organism evidence="2 3">
    <name type="scientific">Corallococcus aberystwythensis</name>
    <dbReference type="NCBI Taxonomy" id="2316722"/>
    <lineage>
        <taxon>Bacteria</taxon>
        <taxon>Pseudomonadati</taxon>
        <taxon>Myxococcota</taxon>
        <taxon>Myxococcia</taxon>
        <taxon>Myxococcales</taxon>
        <taxon>Cystobacterineae</taxon>
        <taxon>Myxococcaceae</taxon>
        <taxon>Corallococcus</taxon>
    </lineage>
</organism>